<keyword evidence="5" id="KW-1185">Reference proteome</keyword>
<dbReference type="AlphaFoldDB" id="A0AAE3AKI4"/>
<organism evidence="4 5">
    <name type="scientific">Hominenteromicrobium mulieris</name>
    <dbReference type="NCBI Taxonomy" id="2885357"/>
    <lineage>
        <taxon>Bacteria</taxon>
        <taxon>Bacillati</taxon>
        <taxon>Bacillota</taxon>
        <taxon>Clostridia</taxon>
        <taxon>Eubacteriales</taxon>
        <taxon>Oscillospiraceae</taxon>
        <taxon>Hominenteromicrobium</taxon>
    </lineage>
</organism>
<evidence type="ECO:0000313" key="5">
    <source>
        <dbReference type="Proteomes" id="UP001199424"/>
    </source>
</evidence>
<proteinExistence type="predicted"/>
<sequence length="251" mass="26334">MGTAIVVTSGKGGVGKSTVSLGLASQFAAGGERVLLLDCDAGLRSLDRMTGTEEALVFDSSDVVAGRCAPADAIYPCVTMPGVSLMPAPASGEDLVPERVMLRLVPLLKRYFDRVILDSPAGVGRGFRAAAAAADCALIVCNSDPVCIRDASIVRRLLTELEVPQQRLVINRFNAEYFGSLSAGREDAGGLRDLDDVIDQSGVRLIGIVPEDRQMTAAFQRGCVPADDLPGMTALSRIAARMNGVSVPLSL</sequence>
<dbReference type="InterPro" id="IPR050625">
    <property type="entry name" value="ParA/MinD_ATPase"/>
</dbReference>
<dbReference type="Pfam" id="PF01656">
    <property type="entry name" value="CbiA"/>
    <property type="match status" value="1"/>
</dbReference>
<evidence type="ECO:0000259" key="3">
    <source>
        <dbReference type="Pfam" id="PF01656"/>
    </source>
</evidence>
<dbReference type="PANTHER" id="PTHR43384:SF6">
    <property type="entry name" value="SEPTUM SITE-DETERMINING PROTEIN MIND HOMOLOG, CHLOROPLASTIC"/>
    <property type="match status" value="1"/>
</dbReference>
<dbReference type="Gene3D" id="3.40.50.300">
    <property type="entry name" value="P-loop containing nucleotide triphosphate hydrolases"/>
    <property type="match status" value="1"/>
</dbReference>
<comment type="caution">
    <text evidence="4">The sequence shown here is derived from an EMBL/GenBank/DDBJ whole genome shotgun (WGS) entry which is preliminary data.</text>
</comment>
<dbReference type="GO" id="GO:0009898">
    <property type="term" value="C:cytoplasmic side of plasma membrane"/>
    <property type="evidence" value="ECO:0007669"/>
    <property type="project" value="TreeGrafter"/>
</dbReference>
<accession>A0AAE3AKI4</accession>
<gene>
    <name evidence="4" type="ORF">LKD31_07930</name>
</gene>
<keyword evidence="1" id="KW-0547">Nucleotide-binding</keyword>
<dbReference type="GO" id="GO:0005524">
    <property type="term" value="F:ATP binding"/>
    <property type="evidence" value="ECO:0007669"/>
    <property type="project" value="UniProtKB-KW"/>
</dbReference>
<dbReference type="InterPro" id="IPR002586">
    <property type="entry name" value="CobQ/CobB/MinD/ParA_Nub-bd_dom"/>
</dbReference>
<dbReference type="GO" id="GO:0016887">
    <property type="term" value="F:ATP hydrolysis activity"/>
    <property type="evidence" value="ECO:0007669"/>
    <property type="project" value="TreeGrafter"/>
</dbReference>
<dbReference type="GO" id="GO:0005829">
    <property type="term" value="C:cytosol"/>
    <property type="evidence" value="ECO:0007669"/>
    <property type="project" value="TreeGrafter"/>
</dbReference>
<evidence type="ECO:0000256" key="2">
    <source>
        <dbReference type="ARBA" id="ARBA00022840"/>
    </source>
</evidence>
<feature type="domain" description="CobQ/CobB/MinD/ParA nucleotide binding" evidence="3">
    <location>
        <begin position="5"/>
        <end position="222"/>
    </location>
</feature>
<name>A0AAE3AKI4_9FIRM</name>
<dbReference type="RefSeq" id="WP_176820587.1">
    <property type="nucleotide sequence ID" value="NZ_JAJEQC010000006.1"/>
</dbReference>
<dbReference type="PANTHER" id="PTHR43384">
    <property type="entry name" value="SEPTUM SITE-DETERMINING PROTEIN MIND HOMOLOG, CHLOROPLASTIC-RELATED"/>
    <property type="match status" value="1"/>
</dbReference>
<dbReference type="Proteomes" id="UP001199424">
    <property type="component" value="Unassembled WGS sequence"/>
</dbReference>
<keyword evidence="2" id="KW-0067">ATP-binding</keyword>
<dbReference type="InterPro" id="IPR027417">
    <property type="entry name" value="P-loop_NTPase"/>
</dbReference>
<dbReference type="EMBL" id="JAJEQC010000006">
    <property type="protein sequence ID" value="MCC2136946.1"/>
    <property type="molecule type" value="Genomic_DNA"/>
</dbReference>
<evidence type="ECO:0000256" key="1">
    <source>
        <dbReference type="ARBA" id="ARBA00022741"/>
    </source>
</evidence>
<evidence type="ECO:0000313" key="4">
    <source>
        <dbReference type="EMBL" id="MCC2136946.1"/>
    </source>
</evidence>
<protein>
    <submittedName>
        <fullName evidence="4">P-loop NTPase</fullName>
    </submittedName>
</protein>
<reference evidence="4" key="1">
    <citation type="submission" date="2021-10" db="EMBL/GenBank/DDBJ databases">
        <title>Anaerobic single-cell dispensing facilitates the cultivation of human gut bacteria.</title>
        <authorList>
            <person name="Afrizal A."/>
        </authorList>
    </citation>
    <scope>NUCLEOTIDE SEQUENCE</scope>
    <source>
        <strain evidence="4">CLA-AA-H250</strain>
    </source>
</reference>
<dbReference type="SUPFAM" id="SSF52540">
    <property type="entry name" value="P-loop containing nucleoside triphosphate hydrolases"/>
    <property type="match status" value="1"/>
</dbReference>
<dbReference type="GO" id="GO:0051782">
    <property type="term" value="P:negative regulation of cell division"/>
    <property type="evidence" value="ECO:0007669"/>
    <property type="project" value="TreeGrafter"/>
</dbReference>